<proteinExistence type="inferred from homology"/>
<evidence type="ECO:0000313" key="3">
    <source>
        <dbReference type="Proteomes" id="UP000023152"/>
    </source>
</evidence>
<dbReference type="AlphaFoldDB" id="X6N4U9"/>
<evidence type="ECO:0008006" key="4">
    <source>
        <dbReference type="Google" id="ProtNLM"/>
    </source>
</evidence>
<dbReference type="InterPro" id="IPR001563">
    <property type="entry name" value="Peptidase_S10"/>
</dbReference>
<protein>
    <recommendedName>
        <fullName evidence="4">Serine carboxypeptidase</fullName>
    </recommendedName>
</protein>
<dbReference type="PANTHER" id="PTHR11802">
    <property type="entry name" value="SERINE PROTEASE FAMILY S10 SERINE CARBOXYPEPTIDASE"/>
    <property type="match status" value="1"/>
</dbReference>
<evidence type="ECO:0000313" key="2">
    <source>
        <dbReference type="EMBL" id="ETO21056.1"/>
    </source>
</evidence>
<dbReference type="SUPFAM" id="SSF53474">
    <property type="entry name" value="alpha/beta-Hydrolases"/>
    <property type="match status" value="1"/>
</dbReference>
<dbReference type="Pfam" id="PF00450">
    <property type="entry name" value="Peptidase_S10"/>
    <property type="match status" value="1"/>
</dbReference>
<dbReference type="OrthoDB" id="443318at2759"/>
<reference evidence="2 3" key="1">
    <citation type="journal article" date="2013" name="Curr. Biol.">
        <title>The Genome of the Foraminiferan Reticulomyxa filosa.</title>
        <authorList>
            <person name="Glockner G."/>
            <person name="Hulsmann N."/>
            <person name="Schleicher M."/>
            <person name="Noegel A.A."/>
            <person name="Eichinger L."/>
            <person name="Gallinger C."/>
            <person name="Pawlowski J."/>
            <person name="Sierra R."/>
            <person name="Euteneuer U."/>
            <person name="Pillet L."/>
            <person name="Moustafa A."/>
            <person name="Platzer M."/>
            <person name="Groth M."/>
            <person name="Szafranski K."/>
            <person name="Schliwa M."/>
        </authorList>
    </citation>
    <scope>NUCLEOTIDE SEQUENCE [LARGE SCALE GENOMIC DNA]</scope>
</reference>
<comment type="caution">
    <text evidence="2">The sequence shown here is derived from an EMBL/GenBank/DDBJ whole genome shotgun (WGS) entry which is preliminary data.</text>
</comment>
<name>X6N4U9_RETFI</name>
<keyword evidence="3" id="KW-1185">Reference proteome</keyword>
<dbReference type="Proteomes" id="UP000023152">
    <property type="component" value="Unassembled WGS sequence"/>
</dbReference>
<dbReference type="PANTHER" id="PTHR11802:SF489">
    <property type="entry name" value="CARBOXYPEPTIDASE"/>
    <property type="match status" value="1"/>
</dbReference>
<dbReference type="GO" id="GO:0004185">
    <property type="term" value="F:serine-type carboxypeptidase activity"/>
    <property type="evidence" value="ECO:0007669"/>
    <property type="project" value="InterPro"/>
</dbReference>
<dbReference type="Gene3D" id="3.40.50.1820">
    <property type="entry name" value="alpha/beta hydrolase"/>
    <property type="match status" value="1"/>
</dbReference>
<accession>X6N4U9</accession>
<organism evidence="2 3">
    <name type="scientific">Reticulomyxa filosa</name>
    <dbReference type="NCBI Taxonomy" id="46433"/>
    <lineage>
        <taxon>Eukaryota</taxon>
        <taxon>Sar</taxon>
        <taxon>Rhizaria</taxon>
        <taxon>Retaria</taxon>
        <taxon>Foraminifera</taxon>
        <taxon>Monothalamids</taxon>
        <taxon>Reticulomyxidae</taxon>
        <taxon>Reticulomyxa</taxon>
    </lineage>
</organism>
<evidence type="ECO:0000256" key="1">
    <source>
        <dbReference type="ARBA" id="ARBA00009431"/>
    </source>
</evidence>
<gene>
    <name evidence="2" type="ORF">RFI_16150</name>
</gene>
<sequence>MYMYMFRKNKMAGRMHSGMITKKVEKLLSGKHVNANEETRYKKLLHKHSLDDDSTPYWPCVDVYLSDYLNQPVVQRALHVKQSDDGEPVEWQECNNDVFHDWPDEDWLTGMQQTYQSLVDDYDISILIYSGDDDSVCSTQGTQFWLNKMGWSTLVEWQVWEDDTTQVGGYYTSYVQLPTLPKLKLPIELPITLTTEQPAKSKVTVHYYTVRSSGHMVPTTTPARALNILHFYLDLPGVSTL</sequence>
<dbReference type="EMBL" id="ASPP01011983">
    <property type="protein sequence ID" value="ETO21056.1"/>
    <property type="molecule type" value="Genomic_DNA"/>
</dbReference>
<dbReference type="InterPro" id="IPR029058">
    <property type="entry name" value="AB_hydrolase_fold"/>
</dbReference>
<comment type="similarity">
    <text evidence="1">Belongs to the peptidase S10 family.</text>
</comment>
<dbReference type="GO" id="GO:0006508">
    <property type="term" value="P:proteolysis"/>
    <property type="evidence" value="ECO:0007669"/>
    <property type="project" value="InterPro"/>
</dbReference>